<keyword evidence="4" id="KW-1185">Reference proteome</keyword>
<feature type="signal peptide" evidence="2">
    <location>
        <begin position="1"/>
        <end position="21"/>
    </location>
</feature>
<gene>
    <name evidence="3" type="ORF">TM35_000551240</name>
</gene>
<reference evidence="3 4" key="1">
    <citation type="submission" date="2017-03" db="EMBL/GenBank/DDBJ databases">
        <title>An alternative strategy for trypanosome survival in the mammalian bloodstream revealed through genome and transcriptome analysis of the ubiquitous bovine parasite Trypanosoma (Megatrypanum) theileri.</title>
        <authorList>
            <person name="Kelly S."/>
            <person name="Ivens A."/>
            <person name="Mott A."/>
            <person name="O'Neill E."/>
            <person name="Emms D."/>
            <person name="Macleod O."/>
            <person name="Voorheis P."/>
            <person name="Matthews J."/>
            <person name="Matthews K."/>
            <person name="Carrington M."/>
        </authorList>
    </citation>
    <scope>NUCLEOTIDE SEQUENCE [LARGE SCALE GENOMIC DNA]</scope>
    <source>
        <strain evidence="3">Edinburgh</strain>
    </source>
</reference>
<feature type="compositionally biased region" description="Basic and acidic residues" evidence="1">
    <location>
        <begin position="128"/>
        <end position="138"/>
    </location>
</feature>
<evidence type="ECO:0000256" key="2">
    <source>
        <dbReference type="SAM" id="SignalP"/>
    </source>
</evidence>
<feature type="chain" id="PRO_5012281213" description="Mucin-associated surface protein (MASP)" evidence="2">
    <location>
        <begin position="22"/>
        <end position="340"/>
    </location>
</feature>
<comment type="caution">
    <text evidence="3">The sequence shown here is derived from an EMBL/GenBank/DDBJ whole genome shotgun (WGS) entry which is preliminary data.</text>
</comment>
<organism evidence="3 4">
    <name type="scientific">Trypanosoma theileri</name>
    <dbReference type="NCBI Taxonomy" id="67003"/>
    <lineage>
        <taxon>Eukaryota</taxon>
        <taxon>Discoba</taxon>
        <taxon>Euglenozoa</taxon>
        <taxon>Kinetoplastea</taxon>
        <taxon>Metakinetoplastina</taxon>
        <taxon>Trypanosomatida</taxon>
        <taxon>Trypanosomatidae</taxon>
        <taxon>Trypanosoma</taxon>
    </lineage>
</organism>
<feature type="compositionally biased region" description="Low complexity" evidence="1">
    <location>
        <begin position="261"/>
        <end position="301"/>
    </location>
</feature>
<dbReference type="EMBL" id="NBCO01000055">
    <property type="protein sequence ID" value="ORC83855.1"/>
    <property type="molecule type" value="Genomic_DNA"/>
</dbReference>
<feature type="compositionally biased region" description="Low complexity" evidence="1">
    <location>
        <begin position="188"/>
        <end position="203"/>
    </location>
</feature>
<evidence type="ECO:0000256" key="1">
    <source>
        <dbReference type="SAM" id="MobiDB-lite"/>
    </source>
</evidence>
<protein>
    <recommendedName>
        <fullName evidence="5">Mucin-associated surface protein (MASP)</fullName>
    </recommendedName>
</protein>
<dbReference type="Proteomes" id="UP000192257">
    <property type="component" value="Unassembled WGS sequence"/>
</dbReference>
<dbReference type="GeneID" id="39990569"/>
<dbReference type="RefSeq" id="XP_028877921.1">
    <property type="nucleotide sequence ID" value="XM_029030789.1"/>
</dbReference>
<proteinExistence type="predicted"/>
<dbReference type="VEuPathDB" id="TriTrypDB:TM35_000551240"/>
<evidence type="ECO:0000313" key="4">
    <source>
        <dbReference type="Proteomes" id="UP000192257"/>
    </source>
</evidence>
<sequence>MRHVLCVLVLSFCCVCGCVLATGEVEGLKTGVAGGDEVCPSKNTGSKCENKPKQPEDSPECLEPEKEKCSTEDGGSEENCRKASETPCPQPPEPAPTTKEPNRSGGEPGVVGPGAAIIPNSDSEAGENQEKLGGKVELDAAGQKPLAQIPATSTATPRPVNGEERDPVLQGTDDTGTGVQRPIGGSDGSAHPPAASPIAAGAAVEGSNGSSPSGGQTGANVNNPAGEGAVNAESTAAVQPTSPSPESSDTETANGSGTANDGGSSTSPESEPSNNPSDEESTTTSTTTTTNIIPPVPGINNNNIMPNVKGDADSSSSISSSVWVRVLLLIVVTLACILVC</sequence>
<accession>A0A1X0NGL2</accession>
<evidence type="ECO:0000313" key="3">
    <source>
        <dbReference type="EMBL" id="ORC83855.1"/>
    </source>
</evidence>
<feature type="region of interest" description="Disordered" evidence="1">
    <location>
        <begin position="30"/>
        <end position="301"/>
    </location>
</feature>
<evidence type="ECO:0008006" key="5">
    <source>
        <dbReference type="Google" id="ProtNLM"/>
    </source>
</evidence>
<keyword evidence="2" id="KW-0732">Signal</keyword>
<feature type="compositionally biased region" description="Polar residues" evidence="1">
    <location>
        <begin position="207"/>
        <end position="223"/>
    </location>
</feature>
<feature type="compositionally biased region" description="Low complexity" evidence="1">
    <location>
        <begin position="240"/>
        <end position="252"/>
    </location>
</feature>
<dbReference type="AlphaFoldDB" id="A0A1X0NGL2"/>
<name>A0A1X0NGL2_9TRYP</name>